<dbReference type="PANTHER" id="PTHR46610:SF20">
    <property type="entry name" value="OS05G0181300 PROTEIN"/>
    <property type="match status" value="1"/>
</dbReference>
<evidence type="ECO:0000256" key="1">
    <source>
        <dbReference type="SAM" id="Phobius"/>
    </source>
</evidence>
<feature type="transmembrane region" description="Helical" evidence="1">
    <location>
        <begin position="64"/>
        <end position="84"/>
    </location>
</feature>
<feature type="transmembrane region" description="Helical" evidence="1">
    <location>
        <begin position="126"/>
        <end position="145"/>
    </location>
</feature>
<accession>A0AAV9E626</accession>
<gene>
    <name evidence="2" type="ORF">QJS10_CPA09g01083</name>
</gene>
<dbReference type="AlphaFoldDB" id="A0AAV9E626"/>
<name>A0AAV9E626_ACOCL</name>
<evidence type="ECO:0000313" key="3">
    <source>
        <dbReference type="Proteomes" id="UP001180020"/>
    </source>
</evidence>
<feature type="transmembrane region" description="Helical" evidence="1">
    <location>
        <begin position="96"/>
        <end position="114"/>
    </location>
</feature>
<dbReference type="EMBL" id="JAUJYO010000009">
    <property type="protein sequence ID" value="KAK1308445.1"/>
    <property type="molecule type" value="Genomic_DNA"/>
</dbReference>
<proteinExistence type="predicted"/>
<keyword evidence="1" id="KW-1133">Transmembrane helix</keyword>
<keyword evidence="1" id="KW-0472">Membrane</keyword>
<dbReference type="PANTHER" id="PTHR46610">
    <property type="entry name" value="OS05G0181300 PROTEIN"/>
    <property type="match status" value="1"/>
</dbReference>
<sequence>MCTAETTMHLLLETEADDQYENPSWKTVQPLSLSGMWSVLLPIAILISQSMLTIYRSLNDMRTVSFIVIVDVVIALLFCSIIGHEKSPVRSKQRKTCKILIWFLATLLNVGFAYRVTMMMPLVVSWVLWALVGVTTVGTFHLYFLRPDPTIVCNLHH</sequence>
<keyword evidence="1" id="KW-0812">Transmembrane</keyword>
<reference evidence="2" key="2">
    <citation type="submission" date="2023-06" db="EMBL/GenBank/DDBJ databases">
        <authorList>
            <person name="Ma L."/>
            <person name="Liu K.-W."/>
            <person name="Li Z."/>
            <person name="Hsiao Y.-Y."/>
            <person name="Qi Y."/>
            <person name="Fu T."/>
            <person name="Tang G."/>
            <person name="Zhang D."/>
            <person name="Sun W.-H."/>
            <person name="Liu D.-K."/>
            <person name="Li Y."/>
            <person name="Chen G.-Z."/>
            <person name="Liu X.-D."/>
            <person name="Liao X.-Y."/>
            <person name="Jiang Y.-T."/>
            <person name="Yu X."/>
            <person name="Hao Y."/>
            <person name="Huang J."/>
            <person name="Zhao X.-W."/>
            <person name="Ke S."/>
            <person name="Chen Y.-Y."/>
            <person name="Wu W.-L."/>
            <person name="Hsu J.-L."/>
            <person name="Lin Y.-F."/>
            <person name="Huang M.-D."/>
            <person name="Li C.-Y."/>
            <person name="Huang L."/>
            <person name="Wang Z.-W."/>
            <person name="Zhao X."/>
            <person name="Zhong W.-Y."/>
            <person name="Peng D.-H."/>
            <person name="Ahmad S."/>
            <person name="Lan S."/>
            <person name="Zhang J.-S."/>
            <person name="Tsai W.-C."/>
            <person name="Van De Peer Y."/>
            <person name="Liu Z.-J."/>
        </authorList>
    </citation>
    <scope>NUCLEOTIDE SEQUENCE</scope>
    <source>
        <strain evidence="2">CP</strain>
        <tissue evidence="2">Leaves</tissue>
    </source>
</reference>
<organism evidence="2 3">
    <name type="scientific">Acorus calamus</name>
    <name type="common">Sweet flag</name>
    <dbReference type="NCBI Taxonomy" id="4465"/>
    <lineage>
        <taxon>Eukaryota</taxon>
        <taxon>Viridiplantae</taxon>
        <taxon>Streptophyta</taxon>
        <taxon>Embryophyta</taxon>
        <taxon>Tracheophyta</taxon>
        <taxon>Spermatophyta</taxon>
        <taxon>Magnoliopsida</taxon>
        <taxon>Liliopsida</taxon>
        <taxon>Acoraceae</taxon>
        <taxon>Acorus</taxon>
    </lineage>
</organism>
<feature type="transmembrane region" description="Helical" evidence="1">
    <location>
        <begin position="39"/>
        <end position="58"/>
    </location>
</feature>
<keyword evidence="3" id="KW-1185">Reference proteome</keyword>
<evidence type="ECO:0000313" key="2">
    <source>
        <dbReference type="EMBL" id="KAK1308445.1"/>
    </source>
</evidence>
<comment type="caution">
    <text evidence="2">The sequence shown here is derived from an EMBL/GenBank/DDBJ whole genome shotgun (WGS) entry which is preliminary data.</text>
</comment>
<protein>
    <submittedName>
        <fullName evidence="2">Uncharacterized protein</fullName>
    </submittedName>
</protein>
<dbReference type="Proteomes" id="UP001180020">
    <property type="component" value="Unassembled WGS sequence"/>
</dbReference>
<dbReference type="InterPro" id="IPR045501">
    <property type="entry name" value="DUF6490"/>
</dbReference>
<dbReference type="Pfam" id="PF20100">
    <property type="entry name" value="DUF6490"/>
    <property type="match status" value="1"/>
</dbReference>
<reference evidence="2" key="1">
    <citation type="journal article" date="2023" name="Nat. Commun.">
        <title>Diploid and tetraploid genomes of Acorus and the evolution of monocots.</title>
        <authorList>
            <person name="Ma L."/>
            <person name="Liu K.W."/>
            <person name="Li Z."/>
            <person name="Hsiao Y.Y."/>
            <person name="Qi Y."/>
            <person name="Fu T."/>
            <person name="Tang G.D."/>
            <person name="Zhang D."/>
            <person name="Sun W.H."/>
            <person name="Liu D.K."/>
            <person name="Li Y."/>
            <person name="Chen G.Z."/>
            <person name="Liu X.D."/>
            <person name="Liao X.Y."/>
            <person name="Jiang Y.T."/>
            <person name="Yu X."/>
            <person name="Hao Y."/>
            <person name="Huang J."/>
            <person name="Zhao X.W."/>
            <person name="Ke S."/>
            <person name="Chen Y.Y."/>
            <person name="Wu W.L."/>
            <person name="Hsu J.L."/>
            <person name="Lin Y.F."/>
            <person name="Huang M.D."/>
            <person name="Li C.Y."/>
            <person name="Huang L."/>
            <person name="Wang Z.W."/>
            <person name="Zhao X."/>
            <person name="Zhong W.Y."/>
            <person name="Peng D.H."/>
            <person name="Ahmad S."/>
            <person name="Lan S."/>
            <person name="Zhang J.S."/>
            <person name="Tsai W.C."/>
            <person name="Van de Peer Y."/>
            <person name="Liu Z.J."/>
        </authorList>
    </citation>
    <scope>NUCLEOTIDE SEQUENCE</scope>
    <source>
        <strain evidence="2">CP</strain>
    </source>
</reference>